<dbReference type="Proteomes" id="UP000059680">
    <property type="component" value="Chromosome 8"/>
</dbReference>
<sequence length="214" mass="22259">QDLQHLRHGGAVAGVGVAARQPEQQQPRGLAGVEPVGAEALVHSPEQRAAAVHPPHPVRQHRARRVAEQRVPAGDDLEHEHAEREHVGLARRLVADGVLRRDVAARAGDAEVGEGAAVEVEDAGEAEVAEPRAEGGVEEDVAGLDVAVEHHGAVLVVDVVQAGGDVGDDVAAALPAQRRPLLVDGASPENVLVQAAVGHVLVHQQQLPFLVAPT</sequence>
<dbReference type="FunCoup" id="A0A0P0XIJ4">
    <property type="interactions" value="20"/>
</dbReference>
<name>A0A0P0XIJ4_ORYSJ</name>
<keyword evidence="3" id="KW-1185">Reference proteome</keyword>
<dbReference type="PaxDb" id="39947-A0A0P0XIJ4"/>
<dbReference type="EMBL" id="AP014964">
    <property type="protein sequence ID" value="BAT06225.1"/>
    <property type="molecule type" value="Genomic_DNA"/>
</dbReference>
<dbReference type="InParanoid" id="A0A0P0XIJ4"/>
<dbReference type="Gramene" id="Os08t0514033-00">
    <property type="protein sequence ID" value="Os08t0514033-00"/>
    <property type="gene ID" value="Os08g0514033"/>
</dbReference>
<feature type="region of interest" description="Disordered" evidence="1">
    <location>
        <begin position="1"/>
        <end position="30"/>
    </location>
</feature>
<protein>
    <submittedName>
        <fullName evidence="2">Os08g0514033 protein</fullName>
    </submittedName>
</protein>
<reference evidence="2 3" key="2">
    <citation type="journal article" date="2013" name="Plant Cell Physiol.">
        <title>Rice Annotation Project Database (RAP-DB): an integrative and interactive database for rice genomics.</title>
        <authorList>
            <person name="Sakai H."/>
            <person name="Lee S.S."/>
            <person name="Tanaka T."/>
            <person name="Numa H."/>
            <person name="Kim J."/>
            <person name="Kawahara Y."/>
            <person name="Wakimoto H."/>
            <person name="Yang C.C."/>
            <person name="Iwamoto M."/>
            <person name="Abe T."/>
            <person name="Yamada Y."/>
            <person name="Muto A."/>
            <person name="Inokuchi H."/>
            <person name="Ikemura T."/>
            <person name="Matsumoto T."/>
            <person name="Sasaki T."/>
            <person name="Itoh T."/>
        </authorList>
    </citation>
    <scope>NUCLEOTIDE SEQUENCE [LARGE SCALE GENOMIC DNA]</scope>
    <source>
        <strain evidence="3">cv. Nipponbare</strain>
    </source>
</reference>
<evidence type="ECO:0000256" key="1">
    <source>
        <dbReference type="SAM" id="MobiDB-lite"/>
    </source>
</evidence>
<accession>A0A0P0XIJ4</accession>
<proteinExistence type="predicted"/>
<gene>
    <name evidence="2" type="ordered locus">Os08g0514033</name>
    <name evidence="2" type="ORF">OSNPB_080514033</name>
</gene>
<reference evidence="3" key="1">
    <citation type="journal article" date="2005" name="Nature">
        <title>The map-based sequence of the rice genome.</title>
        <authorList>
            <consortium name="International rice genome sequencing project (IRGSP)"/>
            <person name="Matsumoto T."/>
            <person name="Wu J."/>
            <person name="Kanamori H."/>
            <person name="Katayose Y."/>
            <person name="Fujisawa M."/>
            <person name="Namiki N."/>
            <person name="Mizuno H."/>
            <person name="Yamamoto K."/>
            <person name="Antonio B.A."/>
            <person name="Baba T."/>
            <person name="Sakata K."/>
            <person name="Nagamura Y."/>
            <person name="Aoki H."/>
            <person name="Arikawa K."/>
            <person name="Arita K."/>
            <person name="Bito T."/>
            <person name="Chiden Y."/>
            <person name="Fujitsuka N."/>
            <person name="Fukunaka R."/>
            <person name="Hamada M."/>
            <person name="Harada C."/>
            <person name="Hayashi A."/>
            <person name="Hijishita S."/>
            <person name="Honda M."/>
            <person name="Hosokawa S."/>
            <person name="Ichikawa Y."/>
            <person name="Idonuma A."/>
            <person name="Iijima M."/>
            <person name="Ikeda M."/>
            <person name="Ikeno M."/>
            <person name="Ito K."/>
            <person name="Ito S."/>
            <person name="Ito T."/>
            <person name="Ito Y."/>
            <person name="Ito Y."/>
            <person name="Iwabuchi A."/>
            <person name="Kamiya K."/>
            <person name="Karasawa W."/>
            <person name="Kurita K."/>
            <person name="Katagiri S."/>
            <person name="Kikuta A."/>
            <person name="Kobayashi H."/>
            <person name="Kobayashi N."/>
            <person name="Machita K."/>
            <person name="Maehara T."/>
            <person name="Masukawa M."/>
            <person name="Mizubayashi T."/>
            <person name="Mukai Y."/>
            <person name="Nagasaki H."/>
            <person name="Nagata Y."/>
            <person name="Naito S."/>
            <person name="Nakashima M."/>
            <person name="Nakama Y."/>
            <person name="Nakamichi Y."/>
            <person name="Nakamura M."/>
            <person name="Meguro A."/>
            <person name="Negishi M."/>
            <person name="Ohta I."/>
            <person name="Ohta T."/>
            <person name="Okamoto M."/>
            <person name="Ono N."/>
            <person name="Saji S."/>
            <person name="Sakaguchi M."/>
            <person name="Sakai K."/>
            <person name="Shibata M."/>
            <person name="Shimokawa T."/>
            <person name="Song J."/>
            <person name="Takazaki Y."/>
            <person name="Terasawa K."/>
            <person name="Tsugane M."/>
            <person name="Tsuji K."/>
            <person name="Ueda S."/>
            <person name="Waki K."/>
            <person name="Yamagata H."/>
            <person name="Yamamoto M."/>
            <person name="Yamamoto S."/>
            <person name="Yamane H."/>
            <person name="Yoshiki S."/>
            <person name="Yoshihara R."/>
            <person name="Yukawa K."/>
            <person name="Zhong H."/>
            <person name="Yano M."/>
            <person name="Yuan Q."/>
            <person name="Ouyang S."/>
            <person name="Liu J."/>
            <person name="Jones K.M."/>
            <person name="Gansberger K."/>
            <person name="Moffat K."/>
            <person name="Hill J."/>
            <person name="Bera J."/>
            <person name="Fadrosh D."/>
            <person name="Jin S."/>
            <person name="Johri S."/>
            <person name="Kim M."/>
            <person name="Overton L."/>
            <person name="Reardon M."/>
            <person name="Tsitrin T."/>
            <person name="Vuong H."/>
            <person name="Weaver B."/>
            <person name="Ciecko A."/>
            <person name="Tallon L."/>
            <person name="Jackson J."/>
            <person name="Pai G."/>
            <person name="Aken S.V."/>
            <person name="Utterback T."/>
            <person name="Reidmuller S."/>
            <person name="Feldblyum T."/>
            <person name="Hsiao J."/>
            <person name="Zismann V."/>
            <person name="Iobst S."/>
            <person name="de Vazeille A.R."/>
            <person name="Buell C.R."/>
            <person name="Ying K."/>
            <person name="Li Y."/>
            <person name="Lu T."/>
            <person name="Huang Y."/>
            <person name="Zhao Q."/>
            <person name="Feng Q."/>
            <person name="Zhang L."/>
            <person name="Zhu J."/>
            <person name="Weng Q."/>
            <person name="Mu J."/>
            <person name="Lu Y."/>
            <person name="Fan D."/>
            <person name="Liu Y."/>
            <person name="Guan J."/>
            <person name="Zhang Y."/>
            <person name="Yu S."/>
            <person name="Liu X."/>
            <person name="Zhang Y."/>
            <person name="Hong G."/>
            <person name="Han B."/>
            <person name="Choisne N."/>
            <person name="Demange N."/>
            <person name="Orjeda G."/>
            <person name="Samain S."/>
            <person name="Cattolico L."/>
            <person name="Pelletier E."/>
            <person name="Couloux A."/>
            <person name="Segurens B."/>
            <person name="Wincker P."/>
            <person name="D'Hont A."/>
            <person name="Scarpelli C."/>
            <person name="Weissenbach J."/>
            <person name="Salanoubat M."/>
            <person name="Quetier F."/>
            <person name="Yu Y."/>
            <person name="Kim H.R."/>
            <person name="Rambo T."/>
            <person name="Currie J."/>
            <person name="Collura K."/>
            <person name="Luo M."/>
            <person name="Yang T."/>
            <person name="Ammiraju J.S.S."/>
            <person name="Engler F."/>
            <person name="Soderlund C."/>
            <person name="Wing R.A."/>
            <person name="Palmer L.E."/>
            <person name="de la Bastide M."/>
            <person name="Spiegel L."/>
            <person name="Nascimento L."/>
            <person name="Zutavern T."/>
            <person name="O'Shaughnessy A."/>
            <person name="Dike S."/>
            <person name="Dedhia N."/>
            <person name="Preston R."/>
            <person name="Balija V."/>
            <person name="McCombie W.R."/>
            <person name="Chow T."/>
            <person name="Chen H."/>
            <person name="Chung M."/>
            <person name="Chen C."/>
            <person name="Shaw J."/>
            <person name="Wu H."/>
            <person name="Hsiao K."/>
            <person name="Chao Y."/>
            <person name="Chu M."/>
            <person name="Cheng C."/>
            <person name="Hour A."/>
            <person name="Lee P."/>
            <person name="Lin S."/>
            <person name="Lin Y."/>
            <person name="Liou J."/>
            <person name="Liu S."/>
            <person name="Hsing Y."/>
            <person name="Raghuvanshi S."/>
            <person name="Mohanty A."/>
            <person name="Bharti A.K."/>
            <person name="Gaur A."/>
            <person name="Gupta V."/>
            <person name="Kumar D."/>
            <person name="Ravi V."/>
            <person name="Vij S."/>
            <person name="Kapur A."/>
            <person name="Khurana P."/>
            <person name="Khurana P."/>
            <person name="Khurana J.P."/>
            <person name="Tyagi A.K."/>
            <person name="Gaikwad K."/>
            <person name="Singh A."/>
            <person name="Dalal V."/>
            <person name="Srivastava S."/>
            <person name="Dixit A."/>
            <person name="Pal A.K."/>
            <person name="Ghazi I.A."/>
            <person name="Yadav M."/>
            <person name="Pandit A."/>
            <person name="Bhargava A."/>
            <person name="Sureshbabu K."/>
            <person name="Batra K."/>
            <person name="Sharma T.R."/>
            <person name="Mohapatra T."/>
            <person name="Singh N.K."/>
            <person name="Messing J."/>
            <person name="Nelson A.B."/>
            <person name="Fuks G."/>
            <person name="Kavchok S."/>
            <person name="Keizer G."/>
            <person name="Linton E."/>
            <person name="Llaca V."/>
            <person name="Song R."/>
            <person name="Tanyolac B."/>
            <person name="Young S."/>
            <person name="Ho-Il K."/>
            <person name="Hahn J.H."/>
            <person name="Sangsakoo G."/>
            <person name="Vanavichit A."/>
            <person name="de Mattos Luiz.A.T."/>
            <person name="Zimmer P.D."/>
            <person name="Malone G."/>
            <person name="Dellagostin O."/>
            <person name="de Oliveira A.C."/>
            <person name="Bevan M."/>
            <person name="Bancroft I."/>
            <person name="Minx P."/>
            <person name="Cordum H."/>
            <person name="Wilson R."/>
            <person name="Cheng Z."/>
            <person name="Jin W."/>
            <person name="Jiang J."/>
            <person name="Leong S.A."/>
            <person name="Iwama H."/>
            <person name="Gojobori T."/>
            <person name="Itoh T."/>
            <person name="Niimura Y."/>
            <person name="Fujii Y."/>
            <person name="Habara T."/>
            <person name="Sakai H."/>
            <person name="Sato Y."/>
            <person name="Wilson G."/>
            <person name="Kumar K."/>
            <person name="McCouch S."/>
            <person name="Juretic N."/>
            <person name="Hoen D."/>
            <person name="Wright S."/>
            <person name="Bruskiewich R."/>
            <person name="Bureau T."/>
            <person name="Miyao A."/>
            <person name="Hirochika H."/>
            <person name="Nishikawa T."/>
            <person name="Kadowaki K."/>
            <person name="Sugiura M."/>
            <person name="Burr B."/>
            <person name="Sasaki T."/>
        </authorList>
    </citation>
    <scope>NUCLEOTIDE SEQUENCE [LARGE SCALE GENOMIC DNA]</scope>
    <source>
        <strain evidence="3">cv. Nipponbare</strain>
    </source>
</reference>
<evidence type="ECO:0000313" key="3">
    <source>
        <dbReference type="Proteomes" id="UP000059680"/>
    </source>
</evidence>
<dbReference type="AlphaFoldDB" id="A0A0P0XIJ4"/>
<feature type="non-terminal residue" evidence="2">
    <location>
        <position position="1"/>
    </location>
</feature>
<reference evidence="2 3" key="3">
    <citation type="journal article" date="2013" name="Rice">
        <title>Improvement of the Oryza sativa Nipponbare reference genome using next generation sequence and optical map data.</title>
        <authorList>
            <person name="Kawahara Y."/>
            <person name="de la Bastide M."/>
            <person name="Hamilton J.P."/>
            <person name="Kanamori H."/>
            <person name="McCombie W.R."/>
            <person name="Ouyang S."/>
            <person name="Schwartz D.C."/>
            <person name="Tanaka T."/>
            <person name="Wu J."/>
            <person name="Zhou S."/>
            <person name="Childs K.L."/>
            <person name="Davidson R.M."/>
            <person name="Lin H."/>
            <person name="Quesada-Ocampo L."/>
            <person name="Vaillancourt B."/>
            <person name="Sakai H."/>
            <person name="Lee S.S."/>
            <person name="Kim J."/>
            <person name="Numa H."/>
            <person name="Itoh T."/>
            <person name="Buell C.R."/>
            <person name="Matsumoto T."/>
        </authorList>
    </citation>
    <scope>NUCLEOTIDE SEQUENCE [LARGE SCALE GENOMIC DNA]</scope>
    <source>
        <strain evidence="3">cv. Nipponbare</strain>
    </source>
</reference>
<evidence type="ECO:0000313" key="2">
    <source>
        <dbReference type="EMBL" id="BAT06225.1"/>
    </source>
</evidence>
<organism evidence="2 3">
    <name type="scientific">Oryza sativa subsp. japonica</name>
    <name type="common">Rice</name>
    <dbReference type="NCBI Taxonomy" id="39947"/>
    <lineage>
        <taxon>Eukaryota</taxon>
        <taxon>Viridiplantae</taxon>
        <taxon>Streptophyta</taxon>
        <taxon>Embryophyta</taxon>
        <taxon>Tracheophyta</taxon>
        <taxon>Spermatophyta</taxon>
        <taxon>Magnoliopsida</taxon>
        <taxon>Liliopsida</taxon>
        <taxon>Poales</taxon>
        <taxon>Poaceae</taxon>
        <taxon>BOP clade</taxon>
        <taxon>Oryzoideae</taxon>
        <taxon>Oryzeae</taxon>
        <taxon>Oryzinae</taxon>
        <taxon>Oryza</taxon>
        <taxon>Oryza sativa</taxon>
    </lineage>
</organism>